<dbReference type="OrthoDB" id="189380at2"/>
<dbReference type="GO" id="GO:0006935">
    <property type="term" value="P:chemotaxis"/>
    <property type="evidence" value="ECO:0007669"/>
    <property type="project" value="UniProtKB-UniRule"/>
</dbReference>
<dbReference type="CDD" id="cd16432">
    <property type="entry name" value="CheB_Rec"/>
    <property type="match status" value="1"/>
</dbReference>
<dbReference type="Gene3D" id="3.40.50.180">
    <property type="entry name" value="Methylesterase CheB, C-terminal domain"/>
    <property type="match status" value="1"/>
</dbReference>
<gene>
    <name evidence="5" type="primary">cheB</name>
    <name evidence="10" type="ordered locus">Oter_2938</name>
</gene>
<dbReference type="EC" id="3.5.1.44" evidence="5"/>
<reference evidence="10 11" key="1">
    <citation type="journal article" date="2011" name="J. Bacteriol.">
        <title>Genome sequence of the verrucomicrobium Opitutus terrae PB90-1, an abundant inhabitant of rice paddy soil ecosystems.</title>
        <authorList>
            <person name="van Passel M.W."/>
            <person name="Kant R."/>
            <person name="Palva A."/>
            <person name="Copeland A."/>
            <person name="Lucas S."/>
            <person name="Lapidus A."/>
            <person name="Glavina del Rio T."/>
            <person name="Pitluck S."/>
            <person name="Goltsman E."/>
            <person name="Clum A."/>
            <person name="Sun H."/>
            <person name="Schmutz J."/>
            <person name="Larimer F.W."/>
            <person name="Land M.L."/>
            <person name="Hauser L."/>
            <person name="Kyrpides N."/>
            <person name="Mikhailova N."/>
            <person name="Richardson P.P."/>
            <person name="Janssen P.H."/>
            <person name="de Vos W.M."/>
            <person name="Smidt H."/>
        </authorList>
    </citation>
    <scope>NUCLEOTIDE SEQUENCE [LARGE SCALE GENOMIC DNA]</scope>
    <source>
        <strain evidence="11">DSM 11246 / JCM 15787 / PB90-1</strain>
    </source>
</reference>
<sequence length="346" mass="36513">MTTTGPIRVLIVDDSAFARKVVREILSDGSGVEVVGSARDGEEALELTAKLSPDVIICDLRMPRMDGVHFVRTQMGVRPLPIMILSAVAQDADEVVEALNAGAIDVVQKPTALATDDLRMVREELIQKVRGAVTAPVENLARAPAASHAVAAPERVAKAKIVVVGISTGGPQALRRMVPLLPHGFPVPVAIVLHMPIGYTALYAEKLNEICMLTVKEAAEGDVLVPGRVLIAPAGRHLAFRRTPTGEVVAQLRVQPLEKLHRPSADVLFRSAAEVYGGAVVAVVMTGMGDDGTEGAAWVKAQGGTVLTEAEQSCVIYGMPRAVVEAGLSDLVVPLDDMAQAITSQI</sequence>
<protein>
    <recommendedName>
        <fullName evidence="5">Protein-glutamate methylesterase/protein-glutamine glutaminase</fullName>
        <ecNumber evidence="5">3.1.1.61</ecNumber>
        <ecNumber evidence="5">3.5.1.44</ecNumber>
    </recommendedName>
</protein>
<feature type="active site" evidence="5 6">
    <location>
        <position position="167"/>
    </location>
</feature>
<dbReference type="GO" id="GO:0008984">
    <property type="term" value="F:protein-glutamate methylesterase activity"/>
    <property type="evidence" value="ECO:0007669"/>
    <property type="project" value="UniProtKB-UniRule"/>
</dbReference>
<dbReference type="SMART" id="SM00448">
    <property type="entry name" value="REC"/>
    <property type="match status" value="1"/>
</dbReference>
<dbReference type="GO" id="GO:0000156">
    <property type="term" value="F:phosphorelay response regulator activity"/>
    <property type="evidence" value="ECO:0007669"/>
    <property type="project" value="InterPro"/>
</dbReference>
<comment type="subcellular location">
    <subcellularLocation>
        <location evidence="5">Cytoplasm</location>
    </subcellularLocation>
</comment>
<feature type="modified residue" description="4-aspartylphosphate" evidence="5 7">
    <location>
        <position position="59"/>
    </location>
</feature>
<dbReference type="Proteomes" id="UP000007013">
    <property type="component" value="Chromosome"/>
</dbReference>
<dbReference type="GO" id="GO:0005737">
    <property type="term" value="C:cytoplasm"/>
    <property type="evidence" value="ECO:0007669"/>
    <property type="project" value="UniProtKB-SubCell"/>
</dbReference>
<dbReference type="PANTHER" id="PTHR42872">
    <property type="entry name" value="PROTEIN-GLUTAMATE METHYLESTERASE/PROTEIN-GLUTAMINE GLUTAMINASE"/>
    <property type="match status" value="1"/>
</dbReference>
<dbReference type="Pfam" id="PF00072">
    <property type="entry name" value="Response_reg"/>
    <property type="match status" value="1"/>
</dbReference>
<dbReference type="NCBIfam" id="NF001965">
    <property type="entry name" value="PRK00742.1"/>
    <property type="match status" value="1"/>
</dbReference>
<dbReference type="InterPro" id="IPR035909">
    <property type="entry name" value="CheB_C"/>
</dbReference>
<dbReference type="InterPro" id="IPR000673">
    <property type="entry name" value="Sig_transdc_resp-reg_Me-estase"/>
</dbReference>
<dbReference type="SUPFAM" id="SSF52738">
    <property type="entry name" value="Methylesterase CheB, C-terminal domain"/>
    <property type="match status" value="1"/>
</dbReference>
<keyword evidence="2 5" id="KW-0145">Chemotaxis</keyword>
<keyword evidence="1 5" id="KW-0963">Cytoplasm</keyword>
<evidence type="ECO:0000256" key="6">
    <source>
        <dbReference type="PROSITE-ProRule" id="PRU00050"/>
    </source>
</evidence>
<dbReference type="RefSeq" id="WP_012375754.1">
    <property type="nucleotide sequence ID" value="NC_010571.1"/>
</dbReference>
<comment type="domain">
    <text evidence="5">Contains a C-terminal catalytic domain, and an N-terminal region which modulates catalytic activity.</text>
</comment>
<dbReference type="InterPro" id="IPR008248">
    <property type="entry name" value="CheB-like"/>
</dbReference>
<proteinExistence type="inferred from homology"/>
<comment type="function">
    <text evidence="5">Involved in chemotaxis. Part of a chemotaxis signal transduction system that modulates chemotaxis in response to various stimuli. Catalyzes the demethylation of specific methylglutamate residues introduced into the chemoreceptors (methyl-accepting chemotaxis proteins or MCP) by CheR. Also mediates the irreversible deamidation of specific glutamine residues to glutamic acid.</text>
</comment>
<dbReference type="EC" id="3.1.1.61" evidence="5"/>
<dbReference type="HOGENOM" id="CLU_000445_51_0_0"/>
<dbReference type="PROSITE" id="PS50122">
    <property type="entry name" value="CHEB"/>
    <property type="match status" value="1"/>
</dbReference>
<dbReference type="InterPro" id="IPR001789">
    <property type="entry name" value="Sig_transdc_resp-reg_receiver"/>
</dbReference>
<evidence type="ECO:0000256" key="1">
    <source>
        <dbReference type="ARBA" id="ARBA00022490"/>
    </source>
</evidence>
<evidence type="ECO:0000256" key="5">
    <source>
        <dbReference type="HAMAP-Rule" id="MF_00099"/>
    </source>
</evidence>
<dbReference type="AlphaFoldDB" id="B1ZY73"/>
<dbReference type="GO" id="GO:0050568">
    <property type="term" value="F:protein-glutamine glutaminase activity"/>
    <property type="evidence" value="ECO:0007669"/>
    <property type="project" value="UniProtKB-UniRule"/>
</dbReference>
<dbReference type="HAMAP" id="MF_00099">
    <property type="entry name" value="CheB_chemtxs"/>
    <property type="match status" value="1"/>
</dbReference>
<dbReference type="KEGG" id="ote:Oter_2938"/>
<feature type="domain" description="CheB-type methylesterase" evidence="9">
    <location>
        <begin position="155"/>
        <end position="346"/>
    </location>
</feature>
<keyword evidence="5 7" id="KW-0597">Phosphoprotein</keyword>
<dbReference type="eggNOG" id="COG2201">
    <property type="taxonomic scope" value="Bacteria"/>
</dbReference>
<evidence type="ECO:0000256" key="2">
    <source>
        <dbReference type="ARBA" id="ARBA00022500"/>
    </source>
</evidence>
<keyword evidence="3 5" id="KW-0378">Hydrolase</keyword>
<evidence type="ECO:0000256" key="4">
    <source>
        <dbReference type="ARBA" id="ARBA00048267"/>
    </source>
</evidence>
<evidence type="ECO:0000259" key="8">
    <source>
        <dbReference type="PROSITE" id="PS50110"/>
    </source>
</evidence>
<dbReference type="STRING" id="452637.Oter_2938"/>
<accession>B1ZY73</accession>
<keyword evidence="11" id="KW-1185">Reference proteome</keyword>
<feature type="active site" evidence="5 6">
    <location>
        <position position="291"/>
    </location>
</feature>
<evidence type="ECO:0000256" key="7">
    <source>
        <dbReference type="PROSITE-ProRule" id="PRU00169"/>
    </source>
</evidence>
<evidence type="ECO:0000259" key="9">
    <source>
        <dbReference type="PROSITE" id="PS50122"/>
    </source>
</evidence>
<dbReference type="Gene3D" id="3.40.50.2300">
    <property type="match status" value="1"/>
</dbReference>
<dbReference type="Pfam" id="PF01339">
    <property type="entry name" value="CheB_methylest"/>
    <property type="match status" value="1"/>
</dbReference>
<dbReference type="CDD" id="cd17541">
    <property type="entry name" value="REC_CheB-like"/>
    <property type="match status" value="1"/>
</dbReference>
<name>B1ZY73_OPITP</name>
<comment type="catalytic activity">
    <reaction evidence="4 5">
        <text>[protein]-L-glutamate 5-O-methyl ester + H2O = L-glutamyl-[protein] + methanol + H(+)</text>
        <dbReference type="Rhea" id="RHEA:23236"/>
        <dbReference type="Rhea" id="RHEA-COMP:10208"/>
        <dbReference type="Rhea" id="RHEA-COMP:10311"/>
        <dbReference type="ChEBI" id="CHEBI:15377"/>
        <dbReference type="ChEBI" id="CHEBI:15378"/>
        <dbReference type="ChEBI" id="CHEBI:17790"/>
        <dbReference type="ChEBI" id="CHEBI:29973"/>
        <dbReference type="ChEBI" id="CHEBI:82795"/>
        <dbReference type="EC" id="3.1.1.61"/>
    </reaction>
</comment>
<evidence type="ECO:0000313" key="10">
    <source>
        <dbReference type="EMBL" id="ACB76219.1"/>
    </source>
</evidence>
<evidence type="ECO:0000313" key="11">
    <source>
        <dbReference type="Proteomes" id="UP000007013"/>
    </source>
</evidence>
<dbReference type="SUPFAM" id="SSF52172">
    <property type="entry name" value="CheY-like"/>
    <property type="match status" value="1"/>
</dbReference>
<dbReference type="PROSITE" id="PS50110">
    <property type="entry name" value="RESPONSE_REGULATORY"/>
    <property type="match status" value="1"/>
</dbReference>
<dbReference type="InterPro" id="IPR011006">
    <property type="entry name" value="CheY-like_superfamily"/>
</dbReference>
<comment type="PTM">
    <text evidence="5">Phosphorylated by CheA. Phosphorylation of the N-terminal regulatory domain activates the methylesterase activity.</text>
</comment>
<feature type="domain" description="Response regulatory" evidence="8">
    <location>
        <begin position="8"/>
        <end position="124"/>
    </location>
</feature>
<dbReference type="PANTHER" id="PTHR42872:SF6">
    <property type="entry name" value="PROTEIN-GLUTAMATE METHYLESTERASE_PROTEIN-GLUTAMINE GLUTAMINASE"/>
    <property type="match status" value="1"/>
</dbReference>
<feature type="active site" evidence="5 6">
    <location>
        <position position="194"/>
    </location>
</feature>
<comment type="catalytic activity">
    <reaction evidence="5">
        <text>L-glutaminyl-[protein] + H2O = L-glutamyl-[protein] + NH4(+)</text>
        <dbReference type="Rhea" id="RHEA:16441"/>
        <dbReference type="Rhea" id="RHEA-COMP:10207"/>
        <dbReference type="Rhea" id="RHEA-COMP:10208"/>
        <dbReference type="ChEBI" id="CHEBI:15377"/>
        <dbReference type="ChEBI" id="CHEBI:28938"/>
        <dbReference type="ChEBI" id="CHEBI:29973"/>
        <dbReference type="ChEBI" id="CHEBI:30011"/>
        <dbReference type="EC" id="3.5.1.44"/>
    </reaction>
</comment>
<evidence type="ECO:0000256" key="3">
    <source>
        <dbReference type="ARBA" id="ARBA00022801"/>
    </source>
</evidence>
<dbReference type="EMBL" id="CP001032">
    <property type="protein sequence ID" value="ACB76219.1"/>
    <property type="molecule type" value="Genomic_DNA"/>
</dbReference>
<comment type="similarity">
    <text evidence="5">Belongs to the CheB family.</text>
</comment>
<dbReference type="PIRSF" id="PIRSF000876">
    <property type="entry name" value="RR_chemtxs_CheB"/>
    <property type="match status" value="1"/>
</dbReference>
<organism evidence="10 11">
    <name type="scientific">Opitutus terrae (strain DSM 11246 / JCM 15787 / PB90-1)</name>
    <dbReference type="NCBI Taxonomy" id="452637"/>
    <lineage>
        <taxon>Bacteria</taxon>
        <taxon>Pseudomonadati</taxon>
        <taxon>Verrucomicrobiota</taxon>
        <taxon>Opitutia</taxon>
        <taxon>Opitutales</taxon>
        <taxon>Opitutaceae</taxon>
        <taxon>Opitutus</taxon>
    </lineage>
</organism>